<proteinExistence type="predicted"/>
<dbReference type="EMBL" id="UINC01001079">
    <property type="protein sequence ID" value="SUZ70051.1"/>
    <property type="molecule type" value="Genomic_DNA"/>
</dbReference>
<gene>
    <name evidence="1" type="ORF">METZ01_LOCUS22905</name>
</gene>
<accession>A0A381PSN0</accession>
<organism evidence="1">
    <name type="scientific">marine metagenome</name>
    <dbReference type="NCBI Taxonomy" id="408172"/>
    <lineage>
        <taxon>unclassified sequences</taxon>
        <taxon>metagenomes</taxon>
        <taxon>ecological metagenomes</taxon>
    </lineage>
</organism>
<dbReference type="AlphaFoldDB" id="A0A381PSN0"/>
<evidence type="ECO:0000313" key="1">
    <source>
        <dbReference type="EMBL" id="SUZ70051.1"/>
    </source>
</evidence>
<name>A0A381PSN0_9ZZZZ</name>
<reference evidence="1" key="1">
    <citation type="submission" date="2018-05" db="EMBL/GenBank/DDBJ databases">
        <authorList>
            <person name="Lanie J.A."/>
            <person name="Ng W.-L."/>
            <person name="Kazmierczak K.M."/>
            <person name="Andrzejewski T.M."/>
            <person name="Davidsen T.M."/>
            <person name="Wayne K.J."/>
            <person name="Tettelin H."/>
            <person name="Glass J.I."/>
            <person name="Rusch D."/>
            <person name="Podicherti R."/>
            <person name="Tsui H.-C.T."/>
            <person name="Winkler M.E."/>
        </authorList>
    </citation>
    <scope>NUCLEOTIDE SEQUENCE</scope>
</reference>
<sequence length="409" mass="45958">MKTVLDYRLRRILLLVGLFQLLGCVTQTVRTVDMAPPEILVVPPSEELLLDVGITVFDPNVPESFDEQTELNIQPEIRRAESNYMAYVAKNLLQSTGNWGAVRVVPRLSHAVDLTVSATILHSDGERLNLHVVASDARGQVWFDSVYETLASKYAYDVSIPRDIDPYQATYNQIANDLLGFRMGLTEEEILAIRTTAEMRFARDFATDAFEDYVIETTPGKYQIRRLPAPDDPMLSRVRMIREREYLFIDTLDEYFSSFANEMFTPYQNWRRATYSEAIAYREERNKARARLLAGTAGIVAGVAAQTSDNNVTQYGGTLAIIGGAMMIKSGIAKRANAQLHIEVLRELGVSAEAEIMPHTIELENESIALQGSVDEQYEELRRILRRIYRTEMGAGDPNATEESGIDAG</sequence>
<protein>
    <submittedName>
        <fullName evidence="1">Uncharacterized protein</fullName>
    </submittedName>
</protein>